<dbReference type="SUPFAM" id="SSF52058">
    <property type="entry name" value="L domain-like"/>
    <property type="match status" value="1"/>
</dbReference>
<accession>A0A0L8ALK8</accession>
<gene>
    <name evidence="1" type="ORF">OB69_06955</name>
</gene>
<dbReference type="PATRIC" id="fig|1566026.4.peg.3219"/>
<dbReference type="OrthoDB" id="1247155at2"/>
<sequence length="337" mass="38833">MTANYKILCDIGDKPNFLIGGQGKSVDFHEIEKSENLNRIYRFQFKQPPKNGQLDRVISAIKKRPEIELRFYGDYSEELIDWDSLIEIENLQIDLWETNDLKEVSRLRNLKSLGITKNVKSKVSLEILEPLRNLKTFYTSISKNVETISKLPNLEFLSFNEIKTDNLDFLINLKNLQVLLLSMGSFKDFSGLSRIENLQRLQVHQVRGFESEVINSILKECSQLWALKLDNLKSIKNLDFISSMPKIKYLSMEGIKNLDTYAPIKNSKTMETIAGYNCRPADKSLEGLINLKEIWLGDSYTKSEIERLLNANDAESIWIRGKNLKGTGKLNNPFDLK</sequence>
<protein>
    <recommendedName>
        <fullName evidence="3">Internalin</fullName>
    </recommendedName>
</protein>
<reference evidence="2" key="1">
    <citation type="submission" date="2014-11" db="EMBL/GenBank/DDBJ databases">
        <title>Genome sequencing of Roseivirga sp. D-25.</title>
        <authorList>
            <person name="Selvaratnam C."/>
            <person name="Thevarajoo S."/>
            <person name="Goh K.M."/>
            <person name="Eee R."/>
            <person name="Chan K.-G."/>
            <person name="Chong C.S."/>
        </authorList>
    </citation>
    <scope>NUCLEOTIDE SEQUENCE [LARGE SCALE GENOMIC DNA]</scope>
    <source>
        <strain evidence="2">D-25</strain>
    </source>
</reference>
<dbReference type="InterPro" id="IPR032675">
    <property type="entry name" value="LRR_dom_sf"/>
</dbReference>
<keyword evidence="2" id="KW-1185">Reference proteome</keyword>
<dbReference type="Proteomes" id="UP000036908">
    <property type="component" value="Unassembled WGS sequence"/>
</dbReference>
<comment type="caution">
    <text evidence="1">The sequence shown here is derived from an EMBL/GenBank/DDBJ whole genome shotgun (WGS) entry which is preliminary data.</text>
</comment>
<organism evidence="1 2">
    <name type="scientific">Roseivirga seohaensis subsp. aquiponti</name>
    <dbReference type="NCBI Taxonomy" id="1566026"/>
    <lineage>
        <taxon>Bacteria</taxon>
        <taxon>Pseudomonadati</taxon>
        <taxon>Bacteroidota</taxon>
        <taxon>Cytophagia</taxon>
        <taxon>Cytophagales</taxon>
        <taxon>Roseivirgaceae</taxon>
        <taxon>Roseivirga</taxon>
    </lineage>
</organism>
<evidence type="ECO:0000313" key="1">
    <source>
        <dbReference type="EMBL" id="KOF03072.1"/>
    </source>
</evidence>
<proteinExistence type="predicted"/>
<dbReference type="EMBL" id="JSVA01000008">
    <property type="protein sequence ID" value="KOF03072.1"/>
    <property type="molecule type" value="Genomic_DNA"/>
</dbReference>
<name>A0A0L8ALK8_9BACT</name>
<evidence type="ECO:0000313" key="2">
    <source>
        <dbReference type="Proteomes" id="UP000036908"/>
    </source>
</evidence>
<dbReference type="Gene3D" id="3.80.10.10">
    <property type="entry name" value="Ribonuclease Inhibitor"/>
    <property type="match status" value="1"/>
</dbReference>
<dbReference type="RefSeq" id="WP_053222987.1">
    <property type="nucleotide sequence ID" value="NZ_JSVA01000008.1"/>
</dbReference>
<evidence type="ECO:0008006" key="3">
    <source>
        <dbReference type="Google" id="ProtNLM"/>
    </source>
</evidence>
<dbReference type="AlphaFoldDB" id="A0A0L8ALK8"/>